<dbReference type="NCBIfam" id="TIGR00377">
    <property type="entry name" value="ant_ant_sig"/>
    <property type="match status" value="1"/>
</dbReference>
<proteinExistence type="inferred from homology"/>
<dbReference type="STRING" id="633440.SAMN05421869_13079"/>
<evidence type="ECO:0000256" key="2">
    <source>
        <dbReference type="RuleBase" id="RU003749"/>
    </source>
</evidence>
<comment type="similarity">
    <text evidence="1 2">Belongs to the anti-sigma-factor antagonist family.</text>
</comment>
<dbReference type="SUPFAM" id="SSF52091">
    <property type="entry name" value="SpoIIaa-like"/>
    <property type="match status" value="1"/>
</dbReference>
<dbReference type="OrthoDB" id="9793697at2"/>
<dbReference type="InterPro" id="IPR036513">
    <property type="entry name" value="STAS_dom_sf"/>
</dbReference>
<dbReference type="CDD" id="cd07043">
    <property type="entry name" value="STAS_anti-anti-sigma_factors"/>
    <property type="match status" value="1"/>
</dbReference>
<dbReference type="PANTHER" id="PTHR33495">
    <property type="entry name" value="ANTI-SIGMA FACTOR ANTAGONIST TM_1081-RELATED-RELATED"/>
    <property type="match status" value="1"/>
</dbReference>
<protein>
    <recommendedName>
        <fullName evidence="2">Anti-sigma factor antagonist</fullName>
    </recommendedName>
</protein>
<dbReference type="Proteomes" id="UP000199202">
    <property type="component" value="Unassembled WGS sequence"/>
</dbReference>
<dbReference type="InterPro" id="IPR003658">
    <property type="entry name" value="Anti-sigma_ant"/>
</dbReference>
<name>A0A1G9MRE6_9ACTN</name>
<keyword evidence="5" id="KW-1185">Reference proteome</keyword>
<reference evidence="4 5" key="1">
    <citation type="submission" date="2016-10" db="EMBL/GenBank/DDBJ databases">
        <authorList>
            <person name="de Groot N.N."/>
        </authorList>
    </citation>
    <scope>NUCLEOTIDE SEQUENCE [LARGE SCALE GENOMIC DNA]</scope>
    <source>
        <strain evidence="4 5">CGMCC 4.6533</strain>
    </source>
</reference>
<dbReference type="RefSeq" id="WP_090945536.1">
    <property type="nucleotide sequence ID" value="NZ_FNDJ01000030.1"/>
</dbReference>
<accession>A0A1G9MRE6</accession>
<dbReference type="Pfam" id="PF01740">
    <property type="entry name" value="STAS"/>
    <property type="match status" value="1"/>
</dbReference>
<dbReference type="PROSITE" id="PS50801">
    <property type="entry name" value="STAS"/>
    <property type="match status" value="1"/>
</dbReference>
<evidence type="ECO:0000313" key="4">
    <source>
        <dbReference type="EMBL" id="SDL76215.1"/>
    </source>
</evidence>
<evidence type="ECO:0000313" key="5">
    <source>
        <dbReference type="Proteomes" id="UP000199202"/>
    </source>
</evidence>
<dbReference type="PANTHER" id="PTHR33495:SF2">
    <property type="entry name" value="ANTI-SIGMA FACTOR ANTAGONIST TM_1081-RELATED"/>
    <property type="match status" value="1"/>
</dbReference>
<dbReference type="Gene3D" id="3.30.750.24">
    <property type="entry name" value="STAS domain"/>
    <property type="match status" value="1"/>
</dbReference>
<feature type="domain" description="STAS" evidence="3">
    <location>
        <begin position="4"/>
        <end position="112"/>
    </location>
</feature>
<evidence type="ECO:0000256" key="1">
    <source>
        <dbReference type="ARBA" id="ARBA00009013"/>
    </source>
</evidence>
<dbReference type="AlphaFoldDB" id="A0A1G9MRE6"/>
<organism evidence="4 5">
    <name type="scientific">Nonomuraea jiangxiensis</name>
    <dbReference type="NCBI Taxonomy" id="633440"/>
    <lineage>
        <taxon>Bacteria</taxon>
        <taxon>Bacillati</taxon>
        <taxon>Actinomycetota</taxon>
        <taxon>Actinomycetes</taxon>
        <taxon>Streptosporangiales</taxon>
        <taxon>Streptosporangiaceae</taxon>
        <taxon>Nonomuraea</taxon>
    </lineage>
</organism>
<dbReference type="GO" id="GO:0043856">
    <property type="term" value="F:anti-sigma factor antagonist activity"/>
    <property type="evidence" value="ECO:0007669"/>
    <property type="project" value="InterPro"/>
</dbReference>
<gene>
    <name evidence="4" type="ORF">SAMN05421869_13079</name>
</gene>
<dbReference type="InterPro" id="IPR002645">
    <property type="entry name" value="STAS_dom"/>
</dbReference>
<sequence>MSPLNLKSQPLPAGVLITVTGEIDKTNTEQLETQIGLSHRHGQPLVLDLSGTTFMDSRGLHLLLRLHARLCEQAMSLHLAAVHSTPARLMSITGVDDLFAVHPTPAAAMAAALSEHGIRNGEAE</sequence>
<evidence type="ECO:0000259" key="3">
    <source>
        <dbReference type="PROSITE" id="PS50801"/>
    </source>
</evidence>
<dbReference type="EMBL" id="FNDJ01000030">
    <property type="protein sequence ID" value="SDL76215.1"/>
    <property type="molecule type" value="Genomic_DNA"/>
</dbReference>